<dbReference type="EMBL" id="CAWYQH010000102">
    <property type="protein sequence ID" value="CAK8686587.1"/>
    <property type="molecule type" value="Genomic_DNA"/>
</dbReference>
<reference evidence="5 6" key="1">
    <citation type="submission" date="2024-02" db="EMBL/GenBank/DDBJ databases">
        <authorList>
            <person name="Daric V."/>
            <person name="Darras S."/>
        </authorList>
    </citation>
    <scope>NUCLEOTIDE SEQUENCE [LARGE SCALE GENOMIC DNA]</scope>
</reference>
<dbReference type="PROSITE" id="PS01180">
    <property type="entry name" value="CUB"/>
    <property type="match status" value="3"/>
</dbReference>
<dbReference type="Pfam" id="PF00431">
    <property type="entry name" value="CUB"/>
    <property type="match status" value="3"/>
</dbReference>
<dbReference type="PANTHER" id="PTHR24251">
    <property type="entry name" value="OVOCHYMASE-RELATED"/>
    <property type="match status" value="1"/>
</dbReference>
<protein>
    <recommendedName>
        <fullName evidence="4">CUB domain-containing protein</fullName>
    </recommendedName>
</protein>
<dbReference type="InterPro" id="IPR002172">
    <property type="entry name" value="LDrepeatLR_classA_rpt"/>
</dbReference>
<dbReference type="Gene3D" id="4.10.400.10">
    <property type="entry name" value="Low-density Lipoprotein Receptor"/>
    <property type="match status" value="1"/>
</dbReference>
<dbReference type="InterPro" id="IPR035914">
    <property type="entry name" value="Sperma_CUB_dom_sf"/>
</dbReference>
<name>A0ABP0G417_CLALP</name>
<dbReference type="InterPro" id="IPR036055">
    <property type="entry name" value="LDL_receptor-like_sf"/>
</dbReference>
<dbReference type="PRINTS" id="PR00261">
    <property type="entry name" value="LDLRECEPTOR"/>
</dbReference>
<comment type="caution">
    <text evidence="5">The sequence shown here is derived from an EMBL/GenBank/DDBJ whole genome shotgun (WGS) entry which is preliminary data.</text>
</comment>
<dbReference type="PROSITE" id="PS01209">
    <property type="entry name" value="LDLRA_1"/>
    <property type="match status" value="1"/>
</dbReference>
<dbReference type="Gene3D" id="2.40.128.620">
    <property type="match status" value="1"/>
</dbReference>
<accession>A0ABP0G417</accession>
<evidence type="ECO:0000256" key="2">
    <source>
        <dbReference type="ARBA" id="ARBA00023157"/>
    </source>
</evidence>
<dbReference type="Proteomes" id="UP001642483">
    <property type="component" value="Unassembled WGS sequence"/>
</dbReference>
<feature type="domain" description="CUB" evidence="4">
    <location>
        <begin position="45"/>
        <end position="157"/>
    </location>
</feature>
<keyword evidence="1" id="KW-0677">Repeat</keyword>
<proteinExistence type="predicted"/>
<dbReference type="SUPFAM" id="SSF57424">
    <property type="entry name" value="LDL receptor-like module"/>
    <property type="match status" value="2"/>
</dbReference>
<gene>
    <name evidence="5" type="ORF">CVLEPA_LOCUS18507</name>
</gene>
<keyword evidence="2 3" id="KW-1015">Disulfide bond</keyword>
<feature type="domain" description="CUB" evidence="4">
    <location>
        <begin position="431"/>
        <end position="556"/>
    </location>
</feature>
<dbReference type="SMART" id="SM00042">
    <property type="entry name" value="CUB"/>
    <property type="match status" value="3"/>
</dbReference>
<feature type="disulfide bond" evidence="3">
    <location>
        <begin position="412"/>
        <end position="427"/>
    </location>
</feature>
<sequence length="556" mass="61635">MEICDRDEHGGGKNSNEAQSRCSVHMIGAHRVDQNSLRYVNDDGCGKTTTLASPYGVVASANWGVGYYLPHQRCEWYLLGREGTIARLKVVAFNTEKDFDTVSIFEGVETDRSLTARLSGQYPRDQFLLIPSSSVSITFVSDGVVQKPGFVFAYDFMNNNFPPSTGCDNENVIFTSPSGAFTSSGYPRLYPNNLRCQWKIMVDPDKVVKINFVDFKTRDSRDFLRIFVDKDNTTILFNSFYGEQSGRDVITDSNRVTILFVSDSQLRDRGFHVTYSSEEPIRCWEQHECGSGKCIPSQYVCDGTIDCAEGSDEMECDSNCSGPAKRNVSSDSEVVLTSMNYPNNYEPSTSLDGKRTSEVIMTSSNRLTISFASDDTVQSRGFYISITASEPGLCPGRFTCDGGECVLKDLVCDGTVDCKDGSDERSCDSGCGGLAEVVDESYVTSYMDVMEKYEDNSNCVWRIRSPDPDKLVSISFNRFATEEKFDILKIYDGVGRNKTLKGVQICHQCILLSFIKNYYVSLIVSYSGVIKPPDYVSTTSDVTIIFTSDGSVTGPG</sequence>
<dbReference type="Pfam" id="PF00057">
    <property type="entry name" value="Ldl_recept_a"/>
    <property type="match status" value="2"/>
</dbReference>
<evidence type="ECO:0000256" key="1">
    <source>
        <dbReference type="ARBA" id="ARBA00022737"/>
    </source>
</evidence>
<dbReference type="SMART" id="SM00192">
    <property type="entry name" value="LDLa"/>
    <property type="match status" value="2"/>
</dbReference>
<evidence type="ECO:0000259" key="4">
    <source>
        <dbReference type="PROSITE" id="PS01180"/>
    </source>
</evidence>
<dbReference type="SUPFAM" id="SSF49854">
    <property type="entry name" value="Spermadhesin, CUB domain"/>
    <property type="match status" value="4"/>
</dbReference>
<feature type="disulfide bond" evidence="3">
    <location>
        <begin position="301"/>
        <end position="316"/>
    </location>
</feature>
<organism evidence="5 6">
    <name type="scientific">Clavelina lepadiformis</name>
    <name type="common">Light-bulb sea squirt</name>
    <name type="synonym">Ascidia lepadiformis</name>
    <dbReference type="NCBI Taxonomy" id="159417"/>
    <lineage>
        <taxon>Eukaryota</taxon>
        <taxon>Metazoa</taxon>
        <taxon>Chordata</taxon>
        <taxon>Tunicata</taxon>
        <taxon>Ascidiacea</taxon>
        <taxon>Aplousobranchia</taxon>
        <taxon>Clavelinidae</taxon>
        <taxon>Clavelina</taxon>
    </lineage>
</organism>
<comment type="caution">
    <text evidence="3">Lacks conserved residue(s) required for the propagation of feature annotation.</text>
</comment>
<dbReference type="CDD" id="cd00112">
    <property type="entry name" value="LDLa"/>
    <property type="match status" value="2"/>
</dbReference>
<dbReference type="InterPro" id="IPR023415">
    <property type="entry name" value="LDLR_class-A_CS"/>
</dbReference>
<evidence type="ECO:0000313" key="6">
    <source>
        <dbReference type="Proteomes" id="UP001642483"/>
    </source>
</evidence>
<feature type="disulfide bond" evidence="3">
    <location>
        <begin position="289"/>
        <end position="307"/>
    </location>
</feature>
<dbReference type="PROSITE" id="PS50068">
    <property type="entry name" value="LDLRA_2"/>
    <property type="match status" value="2"/>
</dbReference>
<feature type="disulfide bond" evidence="3">
    <location>
        <begin position="400"/>
        <end position="418"/>
    </location>
</feature>
<evidence type="ECO:0000256" key="3">
    <source>
        <dbReference type="PROSITE-ProRule" id="PRU00124"/>
    </source>
</evidence>
<dbReference type="CDD" id="cd00041">
    <property type="entry name" value="CUB"/>
    <property type="match status" value="3"/>
</dbReference>
<evidence type="ECO:0000313" key="5">
    <source>
        <dbReference type="EMBL" id="CAK8686587.1"/>
    </source>
</evidence>
<dbReference type="InterPro" id="IPR000859">
    <property type="entry name" value="CUB_dom"/>
</dbReference>
<feature type="domain" description="CUB" evidence="4">
    <location>
        <begin position="167"/>
        <end position="278"/>
    </location>
</feature>
<keyword evidence="6" id="KW-1185">Reference proteome</keyword>
<dbReference type="PANTHER" id="PTHR24251:SF41">
    <property type="entry name" value="DELETED IN MALIGNANT BRAIN TUMORS 1 PROTEIN-LIKE"/>
    <property type="match status" value="1"/>
</dbReference>
<dbReference type="Gene3D" id="2.60.120.290">
    <property type="entry name" value="Spermadhesin, CUB domain"/>
    <property type="match status" value="3"/>
</dbReference>